<comment type="caution">
    <text evidence="3">The sequence shown here is derived from an EMBL/GenBank/DDBJ whole genome shotgun (WGS) entry which is preliminary data.</text>
</comment>
<organism evidence="3 4">
    <name type="scientific">Novipirellula artificiosorum</name>
    <dbReference type="NCBI Taxonomy" id="2528016"/>
    <lineage>
        <taxon>Bacteria</taxon>
        <taxon>Pseudomonadati</taxon>
        <taxon>Planctomycetota</taxon>
        <taxon>Planctomycetia</taxon>
        <taxon>Pirellulales</taxon>
        <taxon>Pirellulaceae</taxon>
        <taxon>Novipirellula</taxon>
    </lineage>
</organism>
<dbReference type="RefSeq" id="WP_146525284.1">
    <property type="nucleotide sequence ID" value="NZ_SJPV01000002.1"/>
</dbReference>
<gene>
    <name evidence="3" type="ORF">Poly41_15530</name>
</gene>
<evidence type="ECO:0000313" key="4">
    <source>
        <dbReference type="Proteomes" id="UP000319143"/>
    </source>
</evidence>
<keyword evidence="4" id="KW-1185">Reference proteome</keyword>
<reference evidence="3 4" key="1">
    <citation type="submission" date="2019-02" db="EMBL/GenBank/DDBJ databases">
        <title>Deep-cultivation of Planctomycetes and their phenomic and genomic characterization uncovers novel biology.</title>
        <authorList>
            <person name="Wiegand S."/>
            <person name="Jogler M."/>
            <person name="Boedeker C."/>
            <person name="Pinto D."/>
            <person name="Vollmers J."/>
            <person name="Rivas-Marin E."/>
            <person name="Kohn T."/>
            <person name="Peeters S.H."/>
            <person name="Heuer A."/>
            <person name="Rast P."/>
            <person name="Oberbeckmann S."/>
            <person name="Bunk B."/>
            <person name="Jeske O."/>
            <person name="Meyerdierks A."/>
            <person name="Storesund J.E."/>
            <person name="Kallscheuer N."/>
            <person name="Luecker S."/>
            <person name="Lage O.M."/>
            <person name="Pohl T."/>
            <person name="Merkel B.J."/>
            <person name="Hornburger P."/>
            <person name="Mueller R.-W."/>
            <person name="Bruemmer F."/>
            <person name="Labrenz M."/>
            <person name="Spormann A.M."/>
            <person name="Op Den Camp H."/>
            <person name="Overmann J."/>
            <person name="Amann R."/>
            <person name="Jetten M.S.M."/>
            <person name="Mascher T."/>
            <person name="Medema M.H."/>
            <person name="Devos D.P."/>
            <person name="Kaster A.-K."/>
            <person name="Ovreas L."/>
            <person name="Rohde M."/>
            <person name="Galperin M.Y."/>
            <person name="Jogler C."/>
        </authorList>
    </citation>
    <scope>NUCLEOTIDE SEQUENCE [LARGE SCALE GENOMIC DNA]</scope>
    <source>
        <strain evidence="3 4">Poly41</strain>
    </source>
</reference>
<dbReference type="InterPro" id="IPR012495">
    <property type="entry name" value="TadE-like_dom"/>
</dbReference>
<dbReference type="OrthoDB" id="271198at2"/>
<dbReference type="Pfam" id="PF07811">
    <property type="entry name" value="TadE"/>
    <property type="match status" value="1"/>
</dbReference>
<name>A0A5C6DVQ3_9BACT</name>
<evidence type="ECO:0000259" key="2">
    <source>
        <dbReference type="Pfam" id="PF07811"/>
    </source>
</evidence>
<dbReference type="Proteomes" id="UP000319143">
    <property type="component" value="Unassembled WGS sequence"/>
</dbReference>
<protein>
    <submittedName>
        <fullName evidence="3">TadE-like protein</fullName>
    </submittedName>
</protein>
<feature type="transmembrane region" description="Helical" evidence="1">
    <location>
        <begin position="21"/>
        <end position="40"/>
    </location>
</feature>
<evidence type="ECO:0000256" key="1">
    <source>
        <dbReference type="SAM" id="Phobius"/>
    </source>
</evidence>
<feature type="domain" description="TadE-like" evidence="2">
    <location>
        <begin position="19"/>
        <end position="61"/>
    </location>
</feature>
<accession>A0A5C6DVQ3</accession>
<keyword evidence="1" id="KW-0812">Transmembrane</keyword>
<dbReference type="AlphaFoldDB" id="A0A5C6DVQ3"/>
<dbReference type="EMBL" id="SJPV01000002">
    <property type="protein sequence ID" value="TWU40718.1"/>
    <property type="molecule type" value="Genomic_DNA"/>
</dbReference>
<evidence type="ECO:0000313" key="3">
    <source>
        <dbReference type="EMBL" id="TWU40718.1"/>
    </source>
</evidence>
<keyword evidence="1" id="KW-0472">Membrane</keyword>
<proteinExistence type="predicted"/>
<keyword evidence="1" id="KW-1133">Transmembrane helix</keyword>
<sequence>MKSGQPIRVKYRQTAKRQGAVMVEFAIVVPLLFLFFFAAFEFCRASMIRHTADNAVYEAARTGIIPGSTAADAQQTAEAIMSSLGVTNVNVQVTPSTIDRDTREITVRVNVPLSGNSFVPINFIHGDITRELTMRREGAS</sequence>